<dbReference type="EMBL" id="MORL01000033">
    <property type="protein sequence ID" value="OIN55884.1"/>
    <property type="molecule type" value="Genomic_DNA"/>
</dbReference>
<name>A0A1S2VAY3_9BACT</name>
<sequence>MKRAGRGIGARARRNVFPVNPAAYLTTSLSAYTAAAGGDWVQITGTEYAAMAADTRVGKYGQSDANLGTYSSYGANYTIMGNESPVPANRYPFACALHQVDAASQTVRPKIEGASPTGLVSLGSITTPATAGVLYFVWKNYSVKTVQTSYVASWQSSKTSLGGGSGVSVKVAFNEVGSVIGTGNTNGYSLNMQLLASL</sequence>
<accession>A0A1S2VAY3</accession>
<protein>
    <submittedName>
        <fullName evidence="1">Uncharacterized protein</fullName>
    </submittedName>
</protein>
<evidence type="ECO:0000313" key="2">
    <source>
        <dbReference type="Proteomes" id="UP000181790"/>
    </source>
</evidence>
<dbReference type="AlphaFoldDB" id="A0A1S2VAY3"/>
<reference evidence="1 2" key="1">
    <citation type="submission" date="2016-10" db="EMBL/GenBank/DDBJ databases">
        <title>Arsenicibacter rosenii gen. nov., sp. nov., an efficient arsenic-methylating bacterium isolated from an arsenic-contaminated paddy soil.</title>
        <authorList>
            <person name="Huang K."/>
        </authorList>
    </citation>
    <scope>NUCLEOTIDE SEQUENCE [LARGE SCALE GENOMIC DNA]</scope>
    <source>
        <strain evidence="1 2">SM-1</strain>
    </source>
</reference>
<comment type="caution">
    <text evidence="1">The sequence shown here is derived from an EMBL/GenBank/DDBJ whole genome shotgun (WGS) entry which is preliminary data.</text>
</comment>
<dbReference type="RefSeq" id="WP_071506531.1">
    <property type="nucleotide sequence ID" value="NZ_MORL01000033.1"/>
</dbReference>
<proteinExistence type="predicted"/>
<dbReference type="Proteomes" id="UP000181790">
    <property type="component" value="Unassembled WGS sequence"/>
</dbReference>
<organism evidence="1 2">
    <name type="scientific">Arsenicibacter rosenii</name>
    <dbReference type="NCBI Taxonomy" id="1750698"/>
    <lineage>
        <taxon>Bacteria</taxon>
        <taxon>Pseudomonadati</taxon>
        <taxon>Bacteroidota</taxon>
        <taxon>Cytophagia</taxon>
        <taxon>Cytophagales</taxon>
        <taxon>Spirosomataceae</taxon>
        <taxon>Arsenicibacter</taxon>
    </lineage>
</organism>
<keyword evidence="2" id="KW-1185">Reference proteome</keyword>
<evidence type="ECO:0000313" key="1">
    <source>
        <dbReference type="EMBL" id="OIN55884.1"/>
    </source>
</evidence>
<gene>
    <name evidence="1" type="ORF">BLX24_27910</name>
</gene>